<sequence length="442" mass="47118">MSTENLGLKEAVSFALGGIIGGGIFAVLGVVAEIAGPTAWIAYLIAGIVVLATGYSYVTLNERSDRNGGSVTFVEEFLDRPTLAGMLGWTLIVGYVGTIAMYGYAFGAYFGAIFGLSRIPVLGVPSRPLLSALVIVGFVGLNLVGLRESGVIEDLLVALKLLVVVGFGVVGVWFGYTHDQLQYGVVEVTRTPTGPFLAAAVAFVSFEGWQLLFYDQERIENPVETLRKVVYVSIPVSTLAYVIVAFVTLSLVSGQQVVAHPDLALAIAARQFAGRVGYLAIGVAAVASTASAINATLMSTALFAKRMSSDRLIPDRVAGSQTEGVPTRALLGIGALTIGFTVYGSLQAITEFASMAFIVVFGAMNYVAVRQVEWSGPRVWIPVIGLAGTVVFLPLFCWHLYSEQFDIFVLVVGIAVALLLVEGLYFERRLVSEGVHSIRKRL</sequence>
<feature type="transmembrane region" description="Helical" evidence="6">
    <location>
        <begin position="352"/>
        <end position="369"/>
    </location>
</feature>
<keyword evidence="8" id="KW-1185">Reference proteome</keyword>
<dbReference type="GO" id="GO:0005886">
    <property type="term" value="C:plasma membrane"/>
    <property type="evidence" value="ECO:0007669"/>
    <property type="project" value="UniProtKB-SubCell"/>
</dbReference>
<evidence type="ECO:0000256" key="4">
    <source>
        <dbReference type="ARBA" id="ARBA00022989"/>
    </source>
</evidence>
<reference evidence="7 8" key="1">
    <citation type="journal article" date="2013" name="Genome Announc.">
        <title>Draft Genome Sequence of 'Candidatus Halobonum tyrrellensis' Strain G22, Isolated from the Hypersaline Waters of Lake Tyrrell, Australia.</title>
        <authorList>
            <person name="Ugalde J.A."/>
            <person name="Narasingarao P."/>
            <person name="Kuo S."/>
            <person name="Podell S."/>
            <person name="Allen E.E."/>
        </authorList>
    </citation>
    <scope>NUCLEOTIDE SEQUENCE [LARGE SCALE GENOMIC DNA]</scope>
    <source>
        <strain evidence="7 8">G22</strain>
    </source>
</reference>
<evidence type="ECO:0000313" key="8">
    <source>
        <dbReference type="Proteomes" id="UP000017840"/>
    </source>
</evidence>
<evidence type="ECO:0000256" key="6">
    <source>
        <dbReference type="SAM" id="Phobius"/>
    </source>
</evidence>
<dbReference type="PANTHER" id="PTHR42770">
    <property type="entry name" value="AMINO ACID TRANSPORTER-RELATED"/>
    <property type="match status" value="1"/>
</dbReference>
<keyword evidence="4 6" id="KW-1133">Transmembrane helix</keyword>
<evidence type="ECO:0000256" key="3">
    <source>
        <dbReference type="ARBA" id="ARBA00022692"/>
    </source>
</evidence>
<dbReference type="RefSeq" id="WP_023393099.1">
    <property type="nucleotide sequence ID" value="NZ_ASGZ01000005.1"/>
</dbReference>
<feature type="transmembrane region" description="Helical" evidence="6">
    <location>
        <begin position="196"/>
        <end position="214"/>
    </location>
</feature>
<comment type="caution">
    <text evidence="7">The sequence shown here is derived from an EMBL/GenBank/DDBJ whole genome shotgun (WGS) entry which is preliminary data.</text>
</comment>
<dbReference type="InterPro" id="IPR050367">
    <property type="entry name" value="APC_superfamily"/>
</dbReference>
<comment type="subcellular location">
    <subcellularLocation>
        <location evidence="1">Cell membrane</location>
        <topology evidence="1">Multi-pass membrane protein</topology>
    </subcellularLocation>
</comment>
<keyword evidence="5 6" id="KW-0472">Membrane</keyword>
<dbReference type="OrthoDB" id="43026at2157"/>
<evidence type="ECO:0000256" key="5">
    <source>
        <dbReference type="ARBA" id="ARBA00023136"/>
    </source>
</evidence>
<dbReference type="PIRSF" id="PIRSF006060">
    <property type="entry name" value="AA_transporter"/>
    <property type="match status" value="1"/>
</dbReference>
<feature type="transmembrane region" description="Helical" evidence="6">
    <location>
        <begin position="234"/>
        <end position="258"/>
    </location>
</feature>
<feature type="transmembrane region" description="Helical" evidence="6">
    <location>
        <begin position="128"/>
        <end position="145"/>
    </location>
</feature>
<name>V4HPK6_9EURY</name>
<organism evidence="7 8">
    <name type="scientific">Candidatus Halobonum tyrrellensis G22</name>
    <dbReference type="NCBI Taxonomy" id="1324957"/>
    <lineage>
        <taxon>Archaea</taxon>
        <taxon>Methanobacteriati</taxon>
        <taxon>Methanobacteriota</taxon>
        <taxon>Stenosarchaea group</taxon>
        <taxon>Halobacteria</taxon>
        <taxon>Halobacteriales</taxon>
        <taxon>Haloferacaceae</taxon>
        <taxon>Candidatus Halobonum</taxon>
    </lineage>
</organism>
<evidence type="ECO:0000256" key="2">
    <source>
        <dbReference type="ARBA" id="ARBA00022475"/>
    </source>
</evidence>
<feature type="transmembrane region" description="Helical" evidence="6">
    <location>
        <begin position="87"/>
        <end position="116"/>
    </location>
</feature>
<dbReference type="Pfam" id="PF13520">
    <property type="entry name" value="AA_permease_2"/>
    <property type="match status" value="1"/>
</dbReference>
<dbReference type="AlphaFoldDB" id="V4HPK6"/>
<feature type="transmembrane region" description="Helical" evidence="6">
    <location>
        <begin position="157"/>
        <end position="176"/>
    </location>
</feature>
<dbReference type="EMBL" id="ASGZ01000005">
    <property type="protein sequence ID" value="ESP89824.1"/>
    <property type="molecule type" value="Genomic_DNA"/>
</dbReference>
<gene>
    <name evidence="7" type="ORF">K933_02536</name>
</gene>
<feature type="transmembrane region" description="Helical" evidence="6">
    <location>
        <begin position="12"/>
        <end position="32"/>
    </location>
</feature>
<dbReference type="Gene3D" id="1.20.1740.10">
    <property type="entry name" value="Amino acid/polyamine transporter I"/>
    <property type="match status" value="1"/>
</dbReference>
<feature type="transmembrane region" description="Helical" evidence="6">
    <location>
        <begin position="325"/>
        <end position="346"/>
    </location>
</feature>
<accession>V4HPK6</accession>
<feature type="transmembrane region" description="Helical" evidence="6">
    <location>
        <begin position="278"/>
        <end position="304"/>
    </location>
</feature>
<dbReference type="GO" id="GO:0022857">
    <property type="term" value="F:transmembrane transporter activity"/>
    <property type="evidence" value="ECO:0007669"/>
    <property type="project" value="InterPro"/>
</dbReference>
<proteinExistence type="predicted"/>
<feature type="transmembrane region" description="Helical" evidence="6">
    <location>
        <begin position="407"/>
        <end position="426"/>
    </location>
</feature>
<keyword evidence="2" id="KW-1003">Cell membrane</keyword>
<dbReference type="eggNOG" id="arCOG00009">
    <property type="taxonomic scope" value="Archaea"/>
</dbReference>
<dbReference type="PANTHER" id="PTHR42770:SF11">
    <property type="entry name" value="INNER MEMBRANE TRANSPORT PROTEIN YBAT"/>
    <property type="match status" value="1"/>
</dbReference>
<dbReference type="Proteomes" id="UP000017840">
    <property type="component" value="Unassembled WGS sequence"/>
</dbReference>
<dbReference type="InterPro" id="IPR002293">
    <property type="entry name" value="AA/rel_permease1"/>
</dbReference>
<evidence type="ECO:0000256" key="1">
    <source>
        <dbReference type="ARBA" id="ARBA00004651"/>
    </source>
</evidence>
<protein>
    <submittedName>
        <fullName evidence="7">Amino acid permease-associated protein</fullName>
    </submittedName>
</protein>
<feature type="transmembrane region" description="Helical" evidence="6">
    <location>
        <begin position="38"/>
        <end position="58"/>
    </location>
</feature>
<feature type="transmembrane region" description="Helical" evidence="6">
    <location>
        <begin position="381"/>
        <end position="401"/>
    </location>
</feature>
<keyword evidence="3 6" id="KW-0812">Transmembrane</keyword>
<evidence type="ECO:0000313" key="7">
    <source>
        <dbReference type="EMBL" id="ESP89824.1"/>
    </source>
</evidence>